<dbReference type="InterPro" id="IPR023393">
    <property type="entry name" value="START-like_dom_sf"/>
</dbReference>
<protein>
    <submittedName>
        <fullName evidence="1">SRPBCC family protein</fullName>
    </submittedName>
</protein>
<dbReference type="Proteomes" id="UP001108089">
    <property type="component" value="Unassembled WGS sequence"/>
</dbReference>
<sequence length="156" mass="17078">MAQHSVTSVDRGPHTVARQVIVDAPAAEVFALVADPHRHAELDGSGTVRDTPVTGPDRLGPGARFSVGMKQYGVPYKITSTVTSFTDDELVEWQHPMGHKWRWELEAVSPSQTRVTETFDYSRIKVPKIIELLGYDKKNGAGIEGTLSALAARWPG</sequence>
<gene>
    <name evidence="1" type="ORF">L1892_14760</name>
</gene>
<dbReference type="Pfam" id="PF10604">
    <property type="entry name" value="Polyketide_cyc2"/>
    <property type="match status" value="1"/>
</dbReference>
<dbReference type="RefSeq" id="WP_235724364.1">
    <property type="nucleotide sequence ID" value="NZ_JAKGCU010000013.1"/>
</dbReference>
<keyword evidence="2" id="KW-1185">Reference proteome</keyword>
<organism evidence="1 2">
    <name type="scientific">Gordonia tangerina</name>
    <dbReference type="NCBI Taxonomy" id="2911060"/>
    <lineage>
        <taxon>Bacteria</taxon>
        <taxon>Bacillati</taxon>
        <taxon>Actinomycetota</taxon>
        <taxon>Actinomycetes</taxon>
        <taxon>Mycobacteriales</taxon>
        <taxon>Gordoniaceae</taxon>
        <taxon>Gordonia</taxon>
    </lineage>
</organism>
<dbReference type="EMBL" id="JAKGCU010000013">
    <property type="protein sequence ID" value="MCF3939637.1"/>
    <property type="molecule type" value="Genomic_DNA"/>
</dbReference>
<dbReference type="SUPFAM" id="SSF55961">
    <property type="entry name" value="Bet v1-like"/>
    <property type="match status" value="1"/>
</dbReference>
<name>A0ABS9DM27_9ACTN</name>
<reference evidence="1" key="1">
    <citation type="submission" date="2022-01" db="EMBL/GenBank/DDBJ databases">
        <title>Gordonia xiamenensis sp. nov., isolated from surface seawater in Xiamen.</title>
        <authorList>
            <person name="He Y.F."/>
        </authorList>
    </citation>
    <scope>NUCLEOTIDE SEQUENCE</scope>
    <source>
        <strain evidence="1">GW1C4-4</strain>
    </source>
</reference>
<evidence type="ECO:0000313" key="2">
    <source>
        <dbReference type="Proteomes" id="UP001108089"/>
    </source>
</evidence>
<comment type="caution">
    <text evidence="1">The sequence shown here is derived from an EMBL/GenBank/DDBJ whole genome shotgun (WGS) entry which is preliminary data.</text>
</comment>
<evidence type="ECO:0000313" key="1">
    <source>
        <dbReference type="EMBL" id="MCF3939637.1"/>
    </source>
</evidence>
<dbReference type="Gene3D" id="3.30.530.20">
    <property type="match status" value="1"/>
</dbReference>
<accession>A0ABS9DM27</accession>
<dbReference type="InterPro" id="IPR019587">
    <property type="entry name" value="Polyketide_cyclase/dehydratase"/>
</dbReference>
<proteinExistence type="predicted"/>